<feature type="transmembrane region" description="Helical" evidence="10">
    <location>
        <begin position="110"/>
        <end position="129"/>
    </location>
</feature>
<dbReference type="GO" id="GO:0007165">
    <property type="term" value="P:signal transduction"/>
    <property type="evidence" value="ECO:0007669"/>
    <property type="project" value="UniProtKB-KW"/>
</dbReference>
<feature type="transmembrane region" description="Helical" evidence="10">
    <location>
        <begin position="44"/>
        <end position="77"/>
    </location>
</feature>
<name>A0A482W5E0_ASBVE</name>
<dbReference type="PANTHER" id="PTHR21137:SF35">
    <property type="entry name" value="ODORANT RECEPTOR 19A-RELATED"/>
    <property type="match status" value="1"/>
</dbReference>
<evidence type="ECO:0000256" key="7">
    <source>
        <dbReference type="ARBA" id="ARBA00023136"/>
    </source>
</evidence>
<keyword evidence="4 10" id="KW-0812">Transmembrane</keyword>
<keyword evidence="6 10" id="KW-1133">Transmembrane helix</keyword>
<dbReference type="AlphaFoldDB" id="A0A482W5E0"/>
<comment type="caution">
    <text evidence="11">The sequence shown here is derived from an EMBL/GenBank/DDBJ whole genome shotgun (WGS) entry which is preliminary data.</text>
</comment>
<evidence type="ECO:0000256" key="1">
    <source>
        <dbReference type="ARBA" id="ARBA00004651"/>
    </source>
</evidence>
<evidence type="ECO:0000256" key="8">
    <source>
        <dbReference type="ARBA" id="ARBA00023170"/>
    </source>
</evidence>
<proteinExistence type="predicted"/>
<evidence type="ECO:0000256" key="4">
    <source>
        <dbReference type="ARBA" id="ARBA00022692"/>
    </source>
</evidence>
<keyword evidence="3" id="KW-0716">Sensory transduction</keyword>
<keyword evidence="12" id="KW-1185">Reference proteome</keyword>
<feature type="transmembrane region" description="Helical" evidence="10">
    <location>
        <begin position="12"/>
        <end position="32"/>
    </location>
</feature>
<protein>
    <submittedName>
        <fullName evidence="11">7tm 6 domain containing protein</fullName>
    </submittedName>
</protein>
<dbReference type="GO" id="GO:0005886">
    <property type="term" value="C:plasma membrane"/>
    <property type="evidence" value="ECO:0007669"/>
    <property type="project" value="UniProtKB-SubCell"/>
</dbReference>
<evidence type="ECO:0000313" key="11">
    <source>
        <dbReference type="EMBL" id="RZC39923.1"/>
    </source>
</evidence>
<reference evidence="11 12" key="1">
    <citation type="submission" date="2017-03" db="EMBL/GenBank/DDBJ databases">
        <title>Genome of the blue death feigning beetle - Asbolus verrucosus.</title>
        <authorList>
            <person name="Rider S.D."/>
        </authorList>
    </citation>
    <scope>NUCLEOTIDE SEQUENCE [LARGE SCALE GENOMIC DNA]</scope>
    <source>
        <strain evidence="11">Butters</strain>
        <tissue evidence="11">Head and leg muscle</tissue>
    </source>
</reference>
<keyword evidence="8" id="KW-0675">Receptor</keyword>
<evidence type="ECO:0000256" key="9">
    <source>
        <dbReference type="ARBA" id="ARBA00023224"/>
    </source>
</evidence>
<dbReference type="GO" id="GO:0005549">
    <property type="term" value="F:odorant binding"/>
    <property type="evidence" value="ECO:0007669"/>
    <property type="project" value="InterPro"/>
</dbReference>
<dbReference type="Pfam" id="PF02949">
    <property type="entry name" value="7tm_6"/>
    <property type="match status" value="1"/>
</dbReference>
<dbReference type="OrthoDB" id="6678752at2759"/>
<evidence type="ECO:0000256" key="5">
    <source>
        <dbReference type="ARBA" id="ARBA00022725"/>
    </source>
</evidence>
<evidence type="ECO:0000256" key="2">
    <source>
        <dbReference type="ARBA" id="ARBA00022475"/>
    </source>
</evidence>
<gene>
    <name evidence="11" type="ORF">BDFB_012434</name>
</gene>
<organism evidence="11 12">
    <name type="scientific">Asbolus verrucosus</name>
    <name type="common">Desert ironclad beetle</name>
    <dbReference type="NCBI Taxonomy" id="1661398"/>
    <lineage>
        <taxon>Eukaryota</taxon>
        <taxon>Metazoa</taxon>
        <taxon>Ecdysozoa</taxon>
        <taxon>Arthropoda</taxon>
        <taxon>Hexapoda</taxon>
        <taxon>Insecta</taxon>
        <taxon>Pterygota</taxon>
        <taxon>Neoptera</taxon>
        <taxon>Endopterygota</taxon>
        <taxon>Coleoptera</taxon>
        <taxon>Polyphaga</taxon>
        <taxon>Cucujiformia</taxon>
        <taxon>Tenebrionidae</taxon>
        <taxon>Pimeliinae</taxon>
        <taxon>Asbolus</taxon>
    </lineage>
</organism>
<keyword evidence="9" id="KW-0807">Transducer</keyword>
<feature type="non-terminal residue" evidence="11">
    <location>
        <position position="329"/>
    </location>
</feature>
<evidence type="ECO:0000313" key="12">
    <source>
        <dbReference type="Proteomes" id="UP000292052"/>
    </source>
</evidence>
<keyword evidence="5" id="KW-0552">Olfaction</keyword>
<sequence>MEYSFVKQSLISTLIFHSIVSFVQIFDLLLTFNGQLMIKYGPYFFMSLLVISLICCFMVMKTCFKGLAAIAVALLTAEKLKVISQKNFQQLQFSKSPTVEKKILYESKKLTYFAIVNLILFSTTLIFYFPSPLVDLEEDFYYSVVLFRKKFSSTLSRLLTSIYYVTFPNLFFITTGNCFCVCYMIMYERFQVYIINDLLKNISSDYAEDTSDESYQNKIRQNLTVCIKRHQLLTNIMYNNLIAQVGQNNEFLRSSLTSLTAIINTSLFVYNGQSLIDETMEMMENISKCPWTTWDVKNQKTLLYFMTNAQKPLTLGATGVFICEYPFAV</sequence>
<dbReference type="PANTHER" id="PTHR21137">
    <property type="entry name" value="ODORANT RECEPTOR"/>
    <property type="match status" value="1"/>
</dbReference>
<dbReference type="EMBL" id="QDEB01030387">
    <property type="protein sequence ID" value="RZC39923.1"/>
    <property type="molecule type" value="Genomic_DNA"/>
</dbReference>
<dbReference type="GO" id="GO:0004984">
    <property type="term" value="F:olfactory receptor activity"/>
    <property type="evidence" value="ECO:0007669"/>
    <property type="project" value="InterPro"/>
</dbReference>
<dbReference type="Proteomes" id="UP000292052">
    <property type="component" value="Unassembled WGS sequence"/>
</dbReference>
<evidence type="ECO:0000256" key="6">
    <source>
        <dbReference type="ARBA" id="ARBA00022989"/>
    </source>
</evidence>
<keyword evidence="7 10" id="KW-0472">Membrane</keyword>
<evidence type="ECO:0000256" key="3">
    <source>
        <dbReference type="ARBA" id="ARBA00022606"/>
    </source>
</evidence>
<accession>A0A482W5E0</accession>
<keyword evidence="2" id="KW-1003">Cell membrane</keyword>
<feature type="transmembrane region" description="Helical" evidence="10">
    <location>
        <begin position="162"/>
        <end position="186"/>
    </location>
</feature>
<evidence type="ECO:0000256" key="10">
    <source>
        <dbReference type="SAM" id="Phobius"/>
    </source>
</evidence>
<comment type="subcellular location">
    <subcellularLocation>
        <location evidence="1">Cell membrane</location>
        <topology evidence="1">Multi-pass membrane protein</topology>
    </subcellularLocation>
</comment>
<dbReference type="InterPro" id="IPR004117">
    <property type="entry name" value="7tm6_olfct_rcpt"/>
</dbReference>